<comment type="caution">
    <text evidence="1">The sequence shown here is derived from an EMBL/GenBank/DDBJ whole genome shotgun (WGS) entry which is preliminary data.</text>
</comment>
<evidence type="ECO:0000313" key="1">
    <source>
        <dbReference type="EMBL" id="MPN15922.1"/>
    </source>
</evidence>
<sequence>MDMEFSGGSVGSLVRLRLNMTIPASGPRVCTLCKLDETDVTEEAQGLFDQ</sequence>
<dbReference type="AlphaFoldDB" id="A0A645FQN2"/>
<proteinExistence type="predicted"/>
<gene>
    <name evidence="1" type="ORF">SDC9_163258</name>
</gene>
<name>A0A645FQN2_9ZZZZ</name>
<reference evidence="1" key="1">
    <citation type="submission" date="2019-08" db="EMBL/GenBank/DDBJ databases">
        <authorList>
            <person name="Kucharzyk K."/>
            <person name="Murdoch R.W."/>
            <person name="Higgins S."/>
            <person name="Loffler F."/>
        </authorList>
    </citation>
    <scope>NUCLEOTIDE SEQUENCE</scope>
</reference>
<organism evidence="1">
    <name type="scientific">bioreactor metagenome</name>
    <dbReference type="NCBI Taxonomy" id="1076179"/>
    <lineage>
        <taxon>unclassified sequences</taxon>
        <taxon>metagenomes</taxon>
        <taxon>ecological metagenomes</taxon>
    </lineage>
</organism>
<dbReference type="EMBL" id="VSSQ01062804">
    <property type="protein sequence ID" value="MPN15922.1"/>
    <property type="molecule type" value="Genomic_DNA"/>
</dbReference>
<accession>A0A645FQN2</accession>
<protein>
    <submittedName>
        <fullName evidence="1">Uncharacterized protein</fullName>
    </submittedName>
</protein>